<evidence type="ECO:0000313" key="2">
    <source>
        <dbReference type="EMBL" id="ELK32298.1"/>
    </source>
</evidence>
<reference evidence="3" key="1">
    <citation type="journal article" date="2013" name="Science">
        <title>Comparative analysis of bat genomes provides insight into the evolution of flight and immunity.</title>
        <authorList>
            <person name="Zhang G."/>
            <person name="Cowled C."/>
            <person name="Shi Z."/>
            <person name="Huang Z."/>
            <person name="Bishop-Lilly K.A."/>
            <person name="Fang X."/>
            <person name="Wynne J.W."/>
            <person name="Xiong Z."/>
            <person name="Baker M.L."/>
            <person name="Zhao W."/>
            <person name="Tachedjian M."/>
            <person name="Zhu Y."/>
            <person name="Zhou P."/>
            <person name="Jiang X."/>
            <person name="Ng J."/>
            <person name="Yang L."/>
            <person name="Wu L."/>
            <person name="Xiao J."/>
            <person name="Feng Y."/>
            <person name="Chen Y."/>
            <person name="Sun X."/>
            <person name="Zhang Y."/>
            <person name="Marsh G.A."/>
            <person name="Crameri G."/>
            <person name="Broder C.C."/>
            <person name="Frey K.G."/>
            <person name="Wang L.F."/>
            <person name="Wang J."/>
        </authorList>
    </citation>
    <scope>NUCLEOTIDE SEQUENCE [LARGE SCALE GENOMIC DNA]</scope>
</reference>
<dbReference type="Proteomes" id="UP000010556">
    <property type="component" value="Unassembled WGS sequence"/>
</dbReference>
<dbReference type="EMBL" id="KB105424">
    <property type="protein sequence ID" value="ELK32298.1"/>
    <property type="molecule type" value="Genomic_DNA"/>
</dbReference>
<dbReference type="GO" id="GO:0016301">
    <property type="term" value="F:kinase activity"/>
    <property type="evidence" value="ECO:0007669"/>
    <property type="project" value="UniProtKB-KW"/>
</dbReference>
<sequence length="49" mass="5381">MVPLSHLDDKEQPPAPESLESRALIGPSRRKPCESDFETIKLISNGAYG</sequence>
<evidence type="ECO:0000313" key="3">
    <source>
        <dbReference type="Proteomes" id="UP000010556"/>
    </source>
</evidence>
<feature type="compositionally biased region" description="Basic and acidic residues" evidence="1">
    <location>
        <begin position="1"/>
        <end position="12"/>
    </location>
</feature>
<dbReference type="AlphaFoldDB" id="L5M3K6"/>
<accession>L5M3K6</accession>
<name>L5M3K6_MYODS</name>
<protein>
    <submittedName>
        <fullName evidence="2">Microtubule-associated serine/threonine-protein kinase 3</fullName>
    </submittedName>
</protein>
<evidence type="ECO:0000256" key="1">
    <source>
        <dbReference type="SAM" id="MobiDB-lite"/>
    </source>
</evidence>
<keyword evidence="2" id="KW-0418">Kinase</keyword>
<gene>
    <name evidence="2" type="ORF">MDA_GLEAN10002322</name>
</gene>
<proteinExistence type="predicted"/>
<organism evidence="2 3">
    <name type="scientific">Myotis davidii</name>
    <name type="common">David's myotis</name>
    <dbReference type="NCBI Taxonomy" id="225400"/>
    <lineage>
        <taxon>Eukaryota</taxon>
        <taxon>Metazoa</taxon>
        <taxon>Chordata</taxon>
        <taxon>Craniata</taxon>
        <taxon>Vertebrata</taxon>
        <taxon>Euteleostomi</taxon>
        <taxon>Mammalia</taxon>
        <taxon>Eutheria</taxon>
        <taxon>Laurasiatheria</taxon>
        <taxon>Chiroptera</taxon>
        <taxon>Yangochiroptera</taxon>
        <taxon>Vespertilionidae</taxon>
        <taxon>Myotis</taxon>
    </lineage>
</organism>
<feature type="region of interest" description="Disordered" evidence="1">
    <location>
        <begin position="1"/>
        <end position="32"/>
    </location>
</feature>
<keyword evidence="2" id="KW-0808">Transferase</keyword>
<keyword evidence="3" id="KW-1185">Reference proteome</keyword>